<organism evidence="1 2">
    <name type="scientific">Peronosclerospora sorghi</name>
    <dbReference type="NCBI Taxonomy" id="230839"/>
    <lineage>
        <taxon>Eukaryota</taxon>
        <taxon>Sar</taxon>
        <taxon>Stramenopiles</taxon>
        <taxon>Oomycota</taxon>
        <taxon>Peronosporomycetes</taxon>
        <taxon>Peronosporales</taxon>
        <taxon>Peronosporaceae</taxon>
        <taxon>Peronosclerospora</taxon>
    </lineage>
</organism>
<evidence type="ECO:0000313" key="1">
    <source>
        <dbReference type="EMBL" id="KAI9911743.1"/>
    </source>
</evidence>
<name>A0ACC0W0V4_9STRA</name>
<protein>
    <submittedName>
        <fullName evidence="1">Uncharacterized protein</fullName>
    </submittedName>
</protein>
<gene>
    <name evidence="1" type="ORF">PsorP6_009692</name>
</gene>
<proteinExistence type="predicted"/>
<sequence>MYLEFFTKKRVFGQCSGFYKAPPELLFSSAFLLTRSLPCSLHICEQDQKATNLRDIETLRFEDAFSAGLTFEQIESYEGAVASFQQAVKCDPKHLHALSHLADVYAAAEEPQKALIYYTLEKHGQATEAYENAMNIHAHALQSAHQSEQERWKAYGITLRALVEAYGERGDLDSTVKVYEDAVTKFPDAANMHYNLATMRMARRKSSGDDAFDALMV</sequence>
<accession>A0ACC0W0V4</accession>
<dbReference type="EMBL" id="CM047584">
    <property type="protein sequence ID" value="KAI9911743.1"/>
    <property type="molecule type" value="Genomic_DNA"/>
</dbReference>
<reference evidence="1 2" key="1">
    <citation type="journal article" date="2022" name="bioRxiv">
        <title>The genome of the oomycete Peronosclerospora sorghi, a cosmopolitan pathogen of maize and sorghum, is inflated with dispersed pseudogenes.</title>
        <authorList>
            <person name="Fletcher K."/>
            <person name="Martin F."/>
            <person name="Isakeit T."/>
            <person name="Cavanaugh K."/>
            <person name="Magill C."/>
            <person name="Michelmore R."/>
        </authorList>
    </citation>
    <scope>NUCLEOTIDE SEQUENCE [LARGE SCALE GENOMIC DNA]</scope>
    <source>
        <strain evidence="1">P6</strain>
    </source>
</reference>
<keyword evidence="2" id="KW-1185">Reference proteome</keyword>
<dbReference type="Proteomes" id="UP001163321">
    <property type="component" value="Chromosome 5"/>
</dbReference>
<comment type="caution">
    <text evidence="1">The sequence shown here is derived from an EMBL/GenBank/DDBJ whole genome shotgun (WGS) entry which is preliminary data.</text>
</comment>
<evidence type="ECO:0000313" key="2">
    <source>
        <dbReference type="Proteomes" id="UP001163321"/>
    </source>
</evidence>